<sequence length="678" mass="76816">MSYSTHFKPKKRILVCSILSVLPIIAYAETTDTMEVVGSMAKTGTVKFYDTQSTDSIDEKQIKDKDYKKVDEALSYTSGVLNSSYGHDGRTNWLKIRGLDVSFTLDGMPQFTYSYFGSTPEIFGLEKIEVLKGASSQLYGSSKPGGTVNMISKRPKKAPAGEVNVFYGTHAQVGINGDYSGILTDDVRYRLVGAYRDENGQQTKTGLKHYYFAPSLTWDINELTSLTLLSSFQRDFGIPENGFFPAYGTLFHSKYGKVARDTYYGDKDFDNFNRKSETVGYEFRHQFNNGLVFTQNYKYAHQDLDLSGVYGMDFTPTVDGKNYSRFAYSQIGINNTHTIDNRLSKDFEYGNWRDTLLIGIDYLNTNMSGNNFSGSASTVNRFKPRLTHSNITGSYSPFKLKAQELGAYVQNQLTFDNKLIFNQGIRHSKIKNDGYWSGSDFNRDYNHNAYNAGLMYIFDNNIAPYINYSESFLPVYGYDSVNKTMYRPYEAKQWEVGGKYEPDWLNGTFTLAYFDIKSQNSFVSNGTGQASQTLEARSKGVELQIKADITKSIDMDFAYTYTHAKTDQTASLTTRSSLIPKHSASAWVNYKFDGQLDGLTVGSGLRYIGKTVDEVYYPNESVPSYTLWDAMVKYQFNKSWSVQVNATNLTDKKYVSGCSYWCYYGAERSVVGTLNYKW</sequence>
<keyword evidence="5" id="KW-0410">Iron transport</keyword>
<dbReference type="InterPro" id="IPR010916">
    <property type="entry name" value="TonB_box_CS"/>
</dbReference>
<evidence type="ECO:0000256" key="3">
    <source>
        <dbReference type="ARBA" id="ARBA00022448"/>
    </source>
</evidence>
<keyword evidence="9" id="KW-0406">Ion transport</keyword>
<organism evidence="20 21">
    <name type="scientific">Gilliamella apis</name>
    <dbReference type="NCBI Taxonomy" id="1970738"/>
    <lineage>
        <taxon>Bacteria</taxon>
        <taxon>Pseudomonadati</taxon>
        <taxon>Pseudomonadota</taxon>
        <taxon>Gammaproteobacteria</taxon>
        <taxon>Orbales</taxon>
        <taxon>Orbaceae</taxon>
        <taxon>Gilliamella</taxon>
    </lineage>
</organism>
<dbReference type="Gene3D" id="2.170.130.10">
    <property type="entry name" value="TonB-dependent receptor, plug domain"/>
    <property type="match status" value="1"/>
</dbReference>
<dbReference type="InterPro" id="IPR036942">
    <property type="entry name" value="Beta-barrel_TonB_sf"/>
</dbReference>
<keyword evidence="6 14" id="KW-0812">Transmembrane</keyword>
<keyword evidence="10 15" id="KW-0798">TonB box</keyword>
<keyword evidence="11 14" id="KW-0472">Membrane</keyword>
<feature type="signal peptide" evidence="17">
    <location>
        <begin position="1"/>
        <end position="28"/>
    </location>
</feature>
<evidence type="ECO:0000256" key="4">
    <source>
        <dbReference type="ARBA" id="ARBA00022452"/>
    </source>
</evidence>
<evidence type="ECO:0000256" key="11">
    <source>
        <dbReference type="ARBA" id="ARBA00023136"/>
    </source>
</evidence>
<dbReference type="PANTHER" id="PTHR32552:SF68">
    <property type="entry name" value="FERRICHROME OUTER MEMBRANE TRANSPORTER_PHAGE RECEPTOR"/>
    <property type="match status" value="1"/>
</dbReference>
<dbReference type="RefSeq" id="WP_086320571.1">
    <property type="nucleotide sequence ID" value="NZ_NASD01000010.1"/>
</dbReference>
<dbReference type="GO" id="GO:0015344">
    <property type="term" value="F:siderophore uptake transmembrane transporter activity"/>
    <property type="evidence" value="ECO:0007669"/>
    <property type="project" value="TreeGrafter"/>
</dbReference>
<dbReference type="Pfam" id="PF07715">
    <property type="entry name" value="Plug"/>
    <property type="match status" value="1"/>
</dbReference>
<keyword evidence="12" id="KW-0675">Receptor</keyword>
<comment type="similarity">
    <text evidence="2 14 16">Belongs to the TonB-dependent receptor family.</text>
</comment>
<evidence type="ECO:0000313" key="20">
    <source>
        <dbReference type="EMBL" id="OTQ49460.1"/>
    </source>
</evidence>
<dbReference type="InterPro" id="IPR000531">
    <property type="entry name" value="Beta-barrel_TonB"/>
</dbReference>
<name>A0A242NU83_9GAMM</name>
<dbReference type="EMBL" id="NASK01000095">
    <property type="protein sequence ID" value="OTQ49460.1"/>
    <property type="molecule type" value="Genomic_DNA"/>
</dbReference>
<keyword evidence="4 14" id="KW-1134">Transmembrane beta strand</keyword>
<dbReference type="GO" id="GO:0009279">
    <property type="term" value="C:cell outer membrane"/>
    <property type="evidence" value="ECO:0007669"/>
    <property type="project" value="UniProtKB-SubCell"/>
</dbReference>
<evidence type="ECO:0000256" key="12">
    <source>
        <dbReference type="ARBA" id="ARBA00023170"/>
    </source>
</evidence>
<feature type="domain" description="TonB-dependent receptor plug" evidence="19">
    <location>
        <begin position="51"/>
        <end position="147"/>
    </location>
</feature>
<evidence type="ECO:0000256" key="2">
    <source>
        <dbReference type="ARBA" id="ARBA00009810"/>
    </source>
</evidence>
<dbReference type="Gene3D" id="2.40.170.20">
    <property type="entry name" value="TonB-dependent receptor, beta-barrel domain"/>
    <property type="match status" value="1"/>
</dbReference>
<feature type="domain" description="TonB-dependent receptor-like beta-barrel" evidence="18">
    <location>
        <begin position="218"/>
        <end position="649"/>
    </location>
</feature>
<dbReference type="GO" id="GO:0015891">
    <property type="term" value="P:siderophore transport"/>
    <property type="evidence" value="ECO:0007669"/>
    <property type="project" value="InterPro"/>
</dbReference>
<evidence type="ECO:0000256" key="16">
    <source>
        <dbReference type="RuleBase" id="RU003357"/>
    </source>
</evidence>
<keyword evidence="8" id="KW-0408">Iron</keyword>
<evidence type="ECO:0000259" key="18">
    <source>
        <dbReference type="Pfam" id="PF00593"/>
    </source>
</evidence>
<evidence type="ECO:0000256" key="1">
    <source>
        <dbReference type="ARBA" id="ARBA00004571"/>
    </source>
</evidence>
<evidence type="ECO:0008006" key="22">
    <source>
        <dbReference type="Google" id="ProtNLM"/>
    </source>
</evidence>
<dbReference type="InterPro" id="IPR037066">
    <property type="entry name" value="Plug_dom_sf"/>
</dbReference>
<dbReference type="Pfam" id="PF00593">
    <property type="entry name" value="TonB_dep_Rec_b-barrel"/>
    <property type="match status" value="1"/>
</dbReference>
<dbReference type="InterPro" id="IPR039426">
    <property type="entry name" value="TonB-dep_rcpt-like"/>
</dbReference>
<dbReference type="PROSITE" id="PS52016">
    <property type="entry name" value="TONB_DEPENDENT_REC_3"/>
    <property type="match status" value="1"/>
</dbReference>
<dbReference type="OrthoDB" id="127311at2"/>
<dbReference type="InterPro" id="IPR010105">
    <property type="entry name" value="TonB_sidphr_rcpt"/>
</dbReference>
<evidence type="ECO:0000256" key="15">
    <source>
        <dbReference type="PROSITE-ProRule" id="PRU10143"/>
    </source>
</evidence>
<keyword evidence="13 14" id="KW-0998">Cell outer membrane</keyword>
<gene>
    <name evidence="20" type="ORF">B6D06_06555</name>
</gene>
<evidence type="ECO:0000256" key="8">
    <source>
        <dbReference type="ARBA" id="ARBA00023004"/>
    </source>
</evidence>
<dbReference type="InterPro" id="IPR012910">
    <property type="entry name" value="Plug_dom"/>
</dbReference>
<comment type="caution">
    <text evidence="20">The sequence shown here is derived from an EMBL/GenBank/DDBJ whole genome shotgun (WGS) entry which is preliminary data.</text>
</comment>
<dbReference type="CDD" id="cd01347">
    <property type="entry name" value="ligand_gated_channel"/>
    <property type="match status" value="1"/>
</dbReference>
<comment type="subcellular location">
    <subcellularLocation>
        <location evidence="1 14">Cell outer membrane</location>
        <topology evidence="1 14">Multi-pass membrane protein</topology>
    </subcellularLocation>
</comment>
<feature type="chain" id="PRO_5012060180" description="TonB-dependent siderophore receptor" evidence="17">
    <location>
        <begin position="29"/>
        <end position="678"/>
    </location>
</feature>
<keyword evidence="7 17" id="KW-0732">Signal</keyword>
<accession>A0A242NU83</accession>
<dbReference type="AlphaFoldDB" id="A0A242NU83"/>
<evidence type="ECO:0000256" key="17">
    <source>
        <dbReference type="SAM" id="SignalP"/>
    </source>
</evidence>
<evidence type="ECO:0000256" key="9">
    <source>
        <dbReference type="ARBA" id="ARBA00023065"/>
    </source>
</evidence>
<dbReference type="NCBIfam" id="TIGR01783">
    <property type="entry name" value="TonB-siderophor"/>
    <property type="match status" value="1"/>
</dbReference>
<protein>
    <recommendedName>
        <fullName evidence="22">TonB-dependent siderophore receptor</fullName>
    </recommendedName>
</protein>
<evidence type="ECO:0000256" key="10">
    <source>
        <dbReference type="ARBA" id="ARBA00023077"/>
    </source>
</evidence>
<evidence type="ECO:0000256" key="13">
    <source>
        <dbReference type="ARBA" id="ARBA00023237"/>
    </source>
</evidence>
<dbReference type="PANTHER" id="PTHR32552">
    <property type="entry name" value="FERRICHROME IRON RECEPTOR-RELATED"/>
    <property type="match status" value="1"/>
</dbReference>
<evidence type="ECO:0000256" key="6">
    <source>
        <dbReference type="ARBA" id="ARBA00022692"/>
    </source>
</evidence>
<evidence type="ECO:0000256" key="7">
    <source>
        <dbReference type="ARBA" id="ARBA00022729"/>
    </source>
</evidence>
<reference evidence="20 21" key="1">
    <citation type="submission" date="2017-03" db="EMBL/GenBank/DDBJ databases">
        <title>Comparative genomics of honeybee gut symbionts reveal geographically distinct and subgroup specific antibiotic resistance.</title>
        <authorList>
            <person name="Ludvigsen J."/>
            <person name="Porcellato D."/>
            <person name="Labee-Lund T.M."/>
            <person name="Amdam G.V."/>
            <person name="Rudi K."/>
        </authorList>
    </citation>
    <scope>NUCLEOTIDE SEQUENCE [LARGE SCALE GENOMIC DNA]</scope>
    <source>
        <strain evidence="20 21">A-4-12</strain>
    </source>
</reference>
<evidence type="ECO:0000256" key="5">
    <source>
        <dbReference type="ARBA" id="ARBA00022496"/>
    </source>
</evidence>
<evidence type="ECO:0000256" key="14">
    <source>
        <dbReference type="PROSITE-ProRule" id="PRU01360"/>
    </source>
</evidence>
<evidence type="ECO:0000313" key="21">
    <source>
        <dbReference type="Proteomes" id="UP000194968"/>
    </source>
</evidence>
<dbReference type="SUPFAM" id="SSF56935">
    <property type="entry name" value="Porins"/>
    <property type="match status" value="1"/>
</dbReference>
<dbReference type="GO" id="GO:0038023">
    <property type="term" value="F:signaling receptor activity"/>
    <property type="evidence" value="ECO:0007669"/>
    <property type="project" value="InterPro"/>
</dbReference>
<dbReference type="PROSITE" id="PS00430">
    <property type="entry name" value="TONB_DEPENDENT_REC_1"/>
    <property type="match status" value="1"/>
</dbReference>
<keyword evidence="3 14" id="KW-0813">Transport</keyword>
<dbReference type="Proteomes" id="UP000194968">
    <property type="component" value="Unassembled WGS sequence"/>
</dbReference>
<proteinExistence type="inferred from homology"/>
<feature type="short sequence motif" description="TonB box" evidence="15">
    <location>
        <begin position="33"/>
        <end position="39"/>
    </location>
</feature>
<evidence type="ECO:0000259" key="19">
    <source>
        <dbReference type="Pfam" id="PF07715"/>
    </source>
</evidence>